<dbReference type="EMBL" id="FWXR01000022">
    <property type="protein sequence ID" value="SMD05638.1"/>
    <property type="molecule type" value="Genomic_DNA"/>
</dbReference>
<dbReference type="Proteomes" id="UP000192656">
    <property type="component" value="Unassembled WGS sequence"/>
</dbReference>
<dbReference type="AlphaFoldDB" id="A0A1W2E9A7"/>
<evidence type="ECO:0000313" key="2">
    <source>
        <dbReference type="Proteomes" id="UP000192656"/>
    </source>
</evidence>
<dbReference type="STRING" id="937218.SAMN06297251_12242"/>
<organism evidence="1 2">
    <name type="scientific">Fulvimarina manganoxydans</name>
    <dbReference type="NCBI Taxonomy" id="937218"/>
    <lineage>
        <taxon>Bacteria</taxon>
        <taxon>Pseudomonadati</taxon>
        <taxon>Pseudomonadota</taxon>
        <taxon>Alphaproteobacteria</taxon>
        <taxon>Hyphomicrobiales</taxon>
        <taxon>Aurantimonadaceae</taxon>
        <taxon>Fulvimarina</taxon>
    </lineage>
</organism>
<reference evidence="1 2" key="1">
    <citation type="submission" date="2017-04" db="EMBL/GenBank/DDBJ databases">
        <authorList>
            <person name="Afonso C.L."/>
            <person name="Miller P.J."/>
            <person name="Scott M.A."/>
            <person name="Spackman E."/>
            <person name="Goraichik I."/>
            <person name="Dimitrov K.M."/>
            <person name="Suarez D.L."/>
            <person name="Swayne D.E."/>
        </authorList>
    </citation>
    <scope>NUCLEOTIDE SEQUENCE [LARGE SCALE GENOMIC DNA]</scope>
    <source>
        <strain evidence="1 2">CGMCC 1.10972</strain>
    </source>
</reference>
<sequence>MTHAILIRRTASAFKLSPASSWGRARVSRVFGVAELRRVGQVLPESALFRSFPRHHSDQPPSITWVVPVVKLLSSDAR</sequence>
<evidence type="ECO:0000313" key="1">
    <source>
        <dbReference type="EMBL" id="SMD05638.1"/>
    </source>
</evidence>
<name>A0A1W2E9A7_9HYPH</name>
<keyword evidence="2" id="KW-1185">Reference proteome</keyword>
<gene>
    <name evidence="1" type="ORF">SAMN06297251_12242</name>
</gene>
<proteinExistence type="predicted"/>
<accession>A0A1W2E9A7</accession>
<protein>
    <submittedName>
        <fullName evidence="1">Uncharacterized protein</fullName>
    </submittedName>
</protein>